<dbReference type="InterPro" id="IPR007037">
    <property type="entry name" value="SIP_rossman_dom"/>
</dbReference>
<feature type="domain" description="SIP-like Rossmann fold" evidence="1">
    <location>
        <begin position="11"/>
        <end position="51"/>
    </location>
</feature>
<organism evidence="2 3">
    <name type="scientific">Microvirga brassicacearum</name>
    <dbReference type="NCBI Taxonomy" id="2580413"/>
    <lineage>
        <taxon>Bacteria</taxon>
        <taxon>Pseudomonadati</taxon>
        <taxon>Pseudomonadota</taxon>
        <taxon>Alphaproteobacteria</taxon>
        <taxon>Hyphomicrobiales</taxon>
        <taxon>Methylobacteriaceae</taxon>
        <taxon>Microvirga</taxon>
    </lineage>
</organism>
<evidence type="ECO:0000313" key="2">
    <source>
        <dbReference type="EMBL" id="KAB0267877.1"/>
    </source>
</evidence>
<comment type="caution">
    <text evidence="2">The sequence shown here is derived from an EMBL/GenBank/DDBJ whole genome shotgun (WGS) entry which is preliminary data.</text>
</comment>
<dbReference type="Proteomes" id="UP000325684">
    <property type="component" value="Unassembled WGS sequence"/>
</dbReference>
<dbReference type="EMBL" id="VCMV01000012">
    <property type="protein sequence ID" value="KAB0267877.1"/>
    <property type="molecule type" value="Genomic_DNA"/>
</dbReference>
<dbReference type="InterPro" id="IPR039261">
    <property type="entry name" value="FNR_nucleotide-bd"/>
</dbReference>
<sequence length="55" mass="5738">MLGLGGGELPGAETALPAIARRLTILPDSKRAFVFLEVADSAEEQPLPSLHGAPR</sequence>
<reference evidence="2 3" key="1">
    <citation type="journal article" date="2019" name="Microorganisms">
        <title>Genome Insights into the Novel Species Microvirga brassicacearum, a Rapeseed Endophyte with Biotechnological Potential.</title>
        <authorList>
            <person name="Jimenez-Gomez A."/>
            <person name="Saati-Santamaria Z."/>
            <person name="Igual J.M."/>
            <person name="Rivas R."/>
            <person name="Mateos P.F."/>
            <person name="Garcia-Fraile P."/>
        </authorList>
    </citation>
    <scope>NUCLEOTIDE SEQUENCE [LARGE SCALE GENOMIC DNA]</scope>
    <source>
        <strain evidence="2 3">CDVBN77</strain>
    </source>
</reference>
<dbReference type="OrthoDB" id="9814826at2"/>
<evidence type="ECO:0000259" key="1">
    <source>
        <dbReference type="Pfam" id="PF04954"/>
    </source>
</evidence>
<dbReference type="Gene3D" id="3.40.50.80">
    <property type="entry name" value="Nucleotide-binding domain of ferredoxin-NADP reductase (FNR) module"/>
    <property type="match status" value="1"/>
</dbReference>
<gene>
    <name evidence="2" type="ORF">FEZ63_07305</name>
</gene>
<dbReference type="Pfam" id="PF04954">
    <property type="entry name" value="SIP"/>
    <property type="match status" value="1"/>
</dbReference>
<dbReference type="RefSeq" id="WP_150943044.1">
    <property type="nucleotide sequence ID" value="NZ_VCMV01000012.1"/>
</dbReference>
<evidence type="ECO:0000313" key="3">
    <source>
        <dbReference type="Proteomes" id="UP000325684"/>
    </source>
</evidence>
<protein>
    <submittedName>
        <fullName evidence="2">Siderophore-interacting protein</fullName>
    </submittedName>
</protein>
<accession>A0A5N3PDQ2</accession>
<dbReference type="AlphaFoldDB" id="A0A5N3PDQ2"/>
<keyword evidence="3" id="KW-1185">Reference proteome</keyword>
<proteinExistence type="predicted"/>
<name>A0A5N3PDQ2_9HYPH</name>